<feature type="domain" description="DDE Tnp4" evidence="8">
    <location>
        <begin position="172"/>
        <end position="333"/>
    </location>
</feature>
<feature type="domain" description="DUF8040" evidence="9">
    <location>
        <begin position="39"/>
        <end position="136"/>
    </location>
</feature>
<dbReference type="GO" id="GO:0046872">
    <property type="term" value="F:metal ion binding"/>
    <property type="evidence" value="ECO:0007669"/>
    <property type="project" value="UniProtKB-KW"/>
</dbReference>
<evidence type="ECO:0000256" key="3">
    <source>
        <dbReference type="ARBA" id="ARBA00006958"/>
    </source>
</evidence>
<protein>
    <submittedName>
        <fullName evidence="10">Nuclease HARBI1 isoform X1</fullName>
    </submittedName>
</protein>
<dbReference type="AlphaFoldDB" id="A0AAX6H1Q4"/>
<sequence length="396" mass="45739">MNNNADTQASEESSDDDDELETLHILQFLLSQQKNAYHTSALTGREYIQEILDGPVDKCHRIFHMNKECFLALCEFIRSGNYLEESPHKHLILEESVAIFLYIVGHSHRHRVAADRFQHSTETINRHFKEVLRALARAATVLICPPDTTIVHEKIVNSHEFYPWFKGAVRALDGTLIDAWAPNVRHNSCRARKGNITQNVPAACDFDMMFTFVYSGWEGSANVSRVILEALQSGMFQRPPDDKYYLVDCGYSNMPGFLAPYRGERYHLHDFDGVGNEPIHQRELFNRRHARLRNVIEMTFGVFKKRFPIFKFMTNYKPTRQVLMVNACCGLHNFIHRHSTDDSFFTLFEDEDFVPPFVAAKHDPNIPVLDLSQQSLTRVARRRDAIAQSMWNAEFG</sequence>
<dbReference type="Pfam" id="PF26138">
    <property type="entry name" value="DUF8040"/>
    <property type="match status" value="1"/>
</dbReference>
<dbReference type="GO" id="GO:0004518">
    <property type="term" value="F:nuclease activity"/>
    <property type="evidence" value="ECO:0007669"/>
    <property type="project" value="UniProtKB-KW"/>
</dbReference>
<dbReference type="PANTHER" id="PTHR22930:SF221">
    <property type="entry name" value="NUCLEASE HARBI1"/>
    <property type="match status" value="1"/>
</dbReference>
<reference evidence="10" key="1">
    <citation type="journal article" date="2023" name="GigaByte">
        <title>Genome assembly of the bearded iris, Iris pallida Lam.</title>
        <authorList>
            <person name="Bruccoleri R.E."/>
            <person name="Oakeley E.J."/>
            <person name="Faust A.M.E."/>
            <person name="Altorfer M."/>
            <person name="Dessus-Babus S."/>
            <person name="Burckhardt D."/>
            <person name="Oertli M."/>
            <person name="Naumann U."/>
            <person name="Petersen F."/>
            <person name="Wong J."/>
        </authorList>
    </citation>
    <scope>NUCLEOTIDE SEQUENCE</scope>
    <source>
        <strain evidence="10">GSM-AAB239-AS_SAM_17_03QT</strain>
    </source>
</reference>
<gene>
    <name evidence="10" type="ORF">M6B38_334015</name>
</gene>
<dbReference type="Proteomes" id="UP001140949">
    <property type="component" value="Unassembled WGS sequence"/>
</dbReference>
<keyword evidence="4" id="KW-0540">Nuclease</keyword>
<reference evidence="10" key="2">
    <citation type="submission" date="2023-04" db="EMBL/GenBank/DDBJ databases">
        <authorList>
            <person name="Bruccoleri R.E."/>
            <person name="Oakeley E.J."/>
            <person name="Faust A.-M."/>
            <person name="Dessus-Babus S."/>
            <person name="Altorfer M."/>
            <person name="Burckhardt D."/>
            <person name="Oertli M."/>
            <person name="Naumann U."/>
            <person name="Petersen F."/>
            <person name="Wong J."/>
        </authorList>
    </citation>
    <scope>NUCLEOTIDE SEQUENCE</scope>
    <source>
        <strain evidence="10">GSM-AAB239-AS_SAM_17_03QT</strain>
        <tissue evidence="10">Leaf</tissue>
    </source>
</reference>
<evidence type="ECO:0000313" key="10">
    <source>
        <dbReference type="EMBL" id="KAJ6834694.1"/>
    </source>
</evidence>
<evidence type="ECO:0000256" key="5">
    <source>
        <dbReference type="ARBA" id="ARBA00022723"/>
    </source>
</evidence>
<evidence type="ECO:0000256" key="1">
    <source>
        <dbReference type="ARBA" id="ARBA00001968"/>
    </source>
</evidence>
<keyword evidence="11" id="KW-1185">Reference proteome</keyword>
<comment type="similarity">
    <text evidence="3">Belongs to the HARBI1 family.</text>
</comment>
<proteinExistence type="inferred from homology"/>
<evidence type="ECO:0000256" key="4">
    <source>
        <dbReference type="ARBA" id="ARBA00022722"/>
    </source>
</evidence>
<evidence type="ECO:0000259" key="9">
    <source>
        <dbReference type="Pfam" id="PF26138"/>
    </source>
</evidence>
<evidence type="ECO:0000256" key="2">
    <source>
        <dbReference type="ARBA" id="ARBA00004123"/>
    </source>
</evidence>
<dbReference type="InterPro" id="IPR058353">
    <property type="entry name" value="DUF8040"/>
</dbReference>
<evidence type="ECO:0000259" key="8">
    <source>
        <dbReference type="Pfam" id="PF13359"/>
    </source>
</evidence>
<dbReference type="Pfam" id="PF13359">
    <property type="entry name" value="DDE_Tnp_4"/>
    <property type="match status" value="1"/>
</dbReference>
<dbReference type="GO" id="GO:0005634">
    <property type="term" value="C:nucleus"/>
    <property type="evidence" value="ECO:0007669"/>
    <property type="project" value="UniProtKB-SubCell"/>
</dbReference>
<name>A0AAX6H1Q4_IRIPA</name>
<keyword evidence="7" id="KW-0539">Nucleus</keyword>
<evidence type="ECO:0000313" key="11">
    <source>
        <dbReference type="Proteomes" id="UP001140949"/>
    </source>
</evidence>
<organism evidence="10 11">
    <name type="scientific">Iris pallida</name>
    <name type="common">Sweet iris</name>
    <dbReference type="NCBI Taxonomy" id="29817"/>
    <lineage>
        <taxon>Eukaryota</taxon>
        <taxon>Viridiplantae</taxon>
        <taxon>Streptophyta</taxon>
        <taxon>Embryophyta</taxon>
        <taxon>Tracheophyta</taxon>
        <taxon>Spermatophyta</taxon>
        <taxon>Magnoliopsida</taxon>
        <taxon>Liliopsida</taxon>
        <taxon>Asparagales</taxon>
        <taxon>Iridaceae</taxon>
        <taxon>Iridoideae</taxon>
        <taxon>Irideae</taxon>
        <taxon>Iris</taxon>
    </lineage>
</organism>
<dbReference type="InterPro" id="IPR045249">
    <property type="entry name" value="HARBI1-like"/>
</dbReference>
<comment type="cofactor">
    <cofactor evidence="1">
        <name>a divalent metal cation</name>
        <dbReference type="ChEBI" id="CHEBI:60240"/>
    </cofactor>
</comment>
<accession>A0AAX6H1Q4</accession>
<evidence type="ECO:0000256" key="7">
    <source>
        <dbReference type="ARBA" id="ARBA00023242"/>
    </source>
</evidence>
<dbReference type="GO" id="GO:0016787">
    <property type="term" value="F:hydrolase activity"/>
    <property type="evidence" value="ECO:0007669"/>
    <property type="project" value="UniProtKB-KW"/>
</dbReference>
<evidence type="ECO:0000256" key="6">
    <source>
        <dbReference type="ARBA" id="ARBA00022801"/>
    </source>
</evidence>
<dbReference type="PANTHER" id="PTHR22930">
    <property type="match status" value="1"/>
</dbReference>
<dbReference type="InterPro" id="IPR027806">
    <property type="entry name" value="HARBI1_dom"/>
</dbReference>
<keyword evidence="6" id="KW-0378">Hydrolase</keyword>
<dbReference type="EMBL" id="JANAVB010014200">
    <property type="protein sequence ID" value="KAJ6834694.1"/>
    <property type="molecule type" value="Genomic_DNA"/>
</dbReference>
<comment type="caution">
    <text evidence="10">The sequence shown here is derived from an EMBL/GenBank/DDBJ whole genome shotgun (WGS) entry which is preliminary data.</text>
</comment>
<comment type="subcellular location">
    <subcellularLocation>
        <location evidence="2">Nucleus</location>
    </subcellularLocation>
</comment>
<keyword evidence="5" id="KW-0479">Metal-binding</keyword>